<dbReference type="KEGG" id="sgi:SGRAN_0901"/>
<dbReference type="EMBL" id="CP012199">
    <property type="protein sequence ID" value="AMG73295.1"/>
    <property type="molecule type" value="Genomic_DNA"/>
</dbReference>
<accession>A0AA86GJ93</accession>
<reference evidence="1 2" key="1">
    <citation type="journal article" date="2016" name="BMC Genomics">
        <title>Genomic analysis of the nitrate-respiring Sphingopyxis granuli (formerly Sphingomonas macrogoltabida) strain TFA.</title>
        <authorList>
            <person name="Garcia-Romero I."/>
            <person name="Perez-Pulido A.J."/>
            <person name="Gonzalez-Flores Y.E."/>
            <person name="Reyes-Ramirez F."/>
            <person name="Santero E."/>
            <person name="Floriano B."/>
        </authorList>
    </citation>
    <scope>NUCLEOTIDE SEQUENCE [LARGE SCALE GENOMIC DNA]</scope>
    <source>
        <strain evidence="1 2">TFA</strain>
    </source>
</reference>
<protein>
    <submittedName>
        <fullName evidence="1">Uncharacterized protein</fullName>
    </submittedName>
</protein>
<dbReference type="AlphaFoldDB" id="A0AA86GJ93"/>
<sequence length="108" mass="11683">MIHTPLATPHPHACPHGRLGRLLARELPPGLTLGASTWRPWASASFVGARHAFPCQAAVGDLEAIRRSLRARLSAVEWRLPGHIVADIAVESDDSGRGLRIEVLTVED</sequence>
<dbReference type="Proteomes" id="UP000058599">
    <property type="component" value="Chromosome"/>
</dbReference>
<organism evidence="1 2">
    <name type="scientific">Sphingopyxis granuli</name>
    <dbReference type="NCBI Taxonomy" id="267128"/>
    <lineage>
        <taxon>Bacteria</taxon>
        <taxon>Pseudomonadati</taxon>
        <taxon>Pseudomonadota</taxon>
        <taxon>Alphaproteobacteria</taxon>
        <taxon>Sphingomonadales</taxon>
        <taxon>Sphingomonadaceae</taxon>
        <taxon>Sphingopyxis</taxon>
    </lineage>
</organism>
<name>A0AA86GJ93_9SPHN</name>
<gene>
    <name evidence="1" type="ORF">SGRAN_0901</name>
</gene>
<evidence type="ECO:0000313" key="1">
    <source>
        <dbReference type="EMBL" id="AMG73295.1"/>
    </source>
</evidence>
<proteinExistence type="predicted"/>
<evidence type="ECO:0000313" key="2">
    <source>
        <dbReference type="Proteomes" id="UP000058599"/>
    </source>
</evidence>
<dbReference type="RefSeq" id="WP_237233752.1">
    <property type="nucleotide sequence ID" value="NZ_CP012199.1"/>
</dbReference>
<keyword evidence="2" id="KW-1185">Reference proteome</keyword>